<proteinExistence type="predicted"/>
<dbReference type="InterPro" id="IPR007329">
    <property type="entry name" value="FMN-bd"/>
</dbReference>
<reference evidence="2 3" key="1">
    <citation type="submission" date="2019-07" db="EMBL/GenBank/DDBJ databases">
        <title>Lentzea xizangensis sp. nov., isolated from Qinghai-Tibetan Plateau Soils.</title>
        <authorList>
            <person name="Huang J."/>
        </authorList>
    </citation>
    <scope>NUCLEOTIDE SEQUENCE [LARGE SCALE GENOMIC DNA]</scope>
    <source>
        <strain evidence="2 3">FXJ1.1311</strain>
    </source>
</reference>
<dbReference type="AlphaFoldDB" id="A0A563EVW8"/>
<dbReference type="EMBL" id="VOBR01000007">
    <property type="protein sequence ID" value="TWP51857.1"/>
    <property type="molecule type" value="Genomic_DNA"/>
</dbReference>
<dbReference type="RefSeq" id="WP_146351703.1">
    <property type="nucleotide sequence ID" value="NZ_VOBR01000007.1"/>
</dbReference>
<dbReference type="OrthoDB" id="8099475at2"/>
<comment type="caution">
    <text evidence="2">The sequence shown here is derived from an EMBL/GenBank/DDBJ whole genome shotgun (WGS) entry which is preliminary data.</text>
</comment>
<sequence length="126" mass="13391">MHRAIPAMLLSATGFVVVWQFEPSAALAPLTITPPVPAASAADTVPGSVEITWRGAVQVAVVFTEDRIADVRVLQAPDSAPTRMALPILREEVLRAQSADIDTVSGATITSEAYSRSLQFALDHKP</sequence>
<evidence type="ECO:0000259" key="1">
    <source>
        <dbReference type="SMART" id="SM00900"/>
    </source>
</evidence>
<evidence type="ECO:0000313" key="2">
    <source>
        <dbReference type="EMBL" id="TWP51857.1"/>
    </source>
</evidence>
<dbReference type="Pfam" id="PF04205">
    <property type="entry name" value="FMN_bind"/>
    <property type="match status" value="1"/>
</dbReference>
<organism evidence="2 3">
    <name type="scientific">Lentzea tibetensis</name>
    <dbReference type="NCBI Taxonomy" id="2591470"/>
    <lineage>
        <taxon>Bacteria</taxon>
        <taxon>Bacillati</taxon>
        <taxon>Actinomycetota</taxon>
        <taxon>Actinomycetes</taxon>
        <taxon>Pseudonocardiales</taxon>
        <taxon>Pseudonocardiaceae</taxon>
        <taxon>Lentzea</taxon>
    </lineage>
</organism>
<dbReference type="Proteomes" id="UP000316639">
    <property type="component" value="Unassembled WGS sequence"/>
</dbReference>
<feature type="domain" description="FMN-binding" evidence="1">
    <location>
        <begin position="52"/>
        <end position="125"/>
    </location>
</feature>
<dbReference type="GO" id="GO:0016020">
    <property type="term" value="C:membrane"/>
    <property type="evidence" value="ECO:0007669"/>
    <property type="project" value="InterPro"/>
</dbReference>
<protein>
    <submittedName>
        <fullName evidence="2">FMN-binding protein</fullName>
    </submittedName>
</protein>
<evidence type="ECO:0000313" key="3">
    <source>
        <dbReference type="Proteomes" id="UP000316639"/>
    </source>
</evidence>
<dbReference type="SMART" id="SM00900">
    <property type="entry name" value="FMN_bind"/>
    <property type="match status" value="1"/>
</dbReference>
<keyword evidence="3" id="KW-1185">Reference proteome</keyword>
<name>A0A563EVW8_9PSEU</name>
<dbReference type="GO" id="GO:0010181">
    <property type="term" value="F:FMN binding"/>
    <property type="evidence" value="ECO:0007669"/>
    <property type="project" value="InterPro"/>
</dbReference>
<dbReference type="Gene3D" id="3.90.1010.20">
    <property type="match status" value="1"/>
</dbReference>
<gene>
    <name evidence="2" type="ORF">FKR81_13480</name>
</gene>
<accession>A0A563EVW8</accession>